<dbReference type="AlphaFoldDB" id="A0A2P2MY22"/>
<accession>A0A2P2MY22</accession>
<name>A0A2P2MY22_RHIMU</name>
<protein>
    <submittedName>
        <fullName evidence="1">Uncharacterized protein</fullName>
    </submittedName>
</protein>
<evidence type="ECO:0000313" key="1">
    <source>
        <dbReference type="EMBL" id="MBX35123.1"/>
    </source>
</evidence>
<dbReference type="EMBL" id="GGEC01054639">
    <property type="protein sequence ID" value="MBX35123.1"/>
    <property type="molecule type" value="Transcribed_RNA"/>
</dbReference>
<proteinExistence type="predicted"/>
<reference evidence="1" key="1">
    <citation type="submission" date="2018-02" db="EMBL/GenBank/DDBJ databases">
        <title>Rhizophora mucronata_Transcriptome.</title>
        <authorList>
            <person name="Meera S.P."/>
            <person name="Sreeshan A."/>
            <person name="Augustine A."/>
        </authorList>
    </citation>
    <scope>NUCLEOTIDE SEQUENCE</scope>
    <source>
        <tissue evidence="1">Leaf</tissue>
    </source>
</reference>
<organism evidence="1">
    <name type="scientific">Rhizophora mucronata</name>
    <name type="common">Asiatic mangrove</name>
    <dbReference type="NCBI Taxonomy" id="61149"/>
    <lineage>
        <taxon>Eukaryota</taxon>
        <taxon>Viridiplantae</taxon>
        <taxon>Streptophyta</taxon>
        <taxon>Embryophyta</taxon>
        <taxon>Tracheophyta</taxon>
        <taxon>Spermatophyta</taxon>
        <taxon>Magnoliopsida</taxon>
        <taxon>eudicotyledons</taxon>
        <taxon>Gunneridae</taxon>
        <taxon>Pentapetalae</taxon>
        <taxon>rosids</taxon>
        <taxon>fabids</taxon>
        <taxon>Malpighiales</taxon>
        <taxon>Rhizophoraceae</taxon>
        <taxon>Rhizophora</taxon>
    </lineage>
</organism>
<sequence>MLCLILGVLRFAHSLRLCIEALKVFIMFHGFEFIELLGYKFAFMLGYRNAKILASLVAKSLIRLDDVTLYVGVGVWLKSLCVERDLGRFGGHLRKRRGREMDDVGYPRIHMFHLCLCKLEF</sequence>